<keyword evidence="2" id="KW-0812">Transmembrane</keyword>
<dbReference type="GO" id="GO:0046677">
    <property type="term" value="P:response to antibiotic"/>
    <property type="evidence" value="ECO:0007669"/>
    <property type="project" value="InterPro"/>
</dbReference>
<dbReference type="PANTHER" id="PTHR35333">
    <property type="entry name" value="BETA-LACTAMASE"/>
    <property type="match status" value="1"/>
</dbReference>
<dbReference type="SUPFAM" id="SSF56601">
    <property type="entry name" value="beta-lactamase/transpeptidase-like"/>
    <property type="match status" value="1"/>
</dbReference>
<sequence>MARRRGGPGDPSPAKIIVTAAVLIGLVLVSLRLLPGSPFESSAAATWGGVGGGTAITDDGPATRRSRPSPSPSPSPEPLPFVPRDLDLDLDGWYGWSLLDRRSGEIVGSPDMAETSTTASMIKAWIVADYLRRTDEAGRKPTEAKLADLTKIIRDSDNTRTEQLYTEIGRSESIKRLLKTCTLTDSNVAPDKGWSRTALSPRDTARLGDCIADGKAAGKEWTSWLLKEMRLVRGAGDFGIRKAFPSAERKTIAIKNGWVDRIREQEIHVNCLAIGDTWTMGVMLRYPIGRGYEYGMDNCRKVTKALLRSAT</sequence>
<evidence type="ECO:0000259" key="3">
    <source>
        <dbReference type="Pfam" id="PF13354"/>
    </source>
</evidence>
<dbReference type="STRING" id="145857.GA0070616_2888"/>
<evidence type="ECO:0000256" key="2">
    <source>
        <dbReference type="SAM" id="Phobius"/>
    </source>
</evidence>
<feature type="region of interest" description="Disordered" evidence="1">
    <location>
        <begin position="44"/>
        <end position="82"/>
    </location>
</feature>
<dbReference type="InterPro" id="IPR045155">
    <property type="entry name" value="Beta-lactam_cat"/>
</dbReference>
<accession>A0A1C6S4B5</accession>
<reference evidence="4 5" key="1">
    <citation type="submission" date="2016-06" db="EMBL/GenBank/DDBJ databases">
        <authorList>
            <person name="Kjaerup R.B."/>
            <person name="Dalgaard T.S."/>
            <person name="Juul-Madsen H.R."/>
        </authorList>
    </citation>
    <scope>NUCLEOTIDE SEQUENCE [LARGE SCALE GENOMIC DNA]</scope>
    <source>
        <strain evidence="4 5">DSM 43818</strain>
    </source>
</reference>
<dbReference type="Proteomes" id="UP000199699">
    <property type="component" value="Unassembled WGS sequence"/>
</dbReference>
<dbReference type="AlphaFoldDB" id="A0A1C6S4B5"/>
<evidence type="ECO:0000256" key="1">
    <source>
        <dbReference type="SAM" id="MobiDB-lite"/>
    </source>
</evidence>
<gene>
    <name evidence="4" type="ORF">GA0070616_2888</name>
</gene>
<dbReference type="RefSeq" id="WP_091081935.1">
    <property type="nucleotide sequence ID" value="NZ_FMHT01000003.1"/>
</dbReference>
<name>A0A1C6S4B5_9ACTN</name>
<dbReference type="EMBL" id="FMHT01000003">
    <property type="protein sequence ID" value="SCL24289.1"/>
    <property type="molecule type" value="Genomic_DNA"/>
</dbReference>
<proteinExistence type="predicted"/>
<evidence type="ECO:0000313" key="4">
    <source>
        <dbReference type="EMBL" id="SCL24289.1"/>
    </source>
</evidence>
<dbReference type="GO" id="GO:0008800">
    <property type="term" value="F:beta-lactamase activity"/>
    <property type="evidence" value="ECO:0007669"/>
    <property type="project" value="InterPro"/>
</dbReference>
<dbReference type="Pfam" id="PF13354">
    <property type="entry name" value="Beta-lactamase2"/>
    <property type="match status" value="1"/>
</dbReference>
<keyword evidence="5" id="KW-1185">Reference proteome</keyword>
<dbReference type="InterPro" id="IPR012338">
    <property type="entry name" value="Beta-lactam/transpept-like"/>
</dbReference>
<feature type="transmembrane region" description="Helical" evidence="2">
    <location>
        <begin position="12"/>
        <end position="34"/>
    </location>
</feature>
<dbReference type="InterPro" id="IPR000871">
    <property type="entry name" value="Beta-lactam_class-A"/>
</dbReference>
<organism evidence="4 5">
    <name type="scientific">Micromonospora nigra</name>
    <dbReference type="NCBI Taxonomy" id="145857"/>
    <lineage>
        <taxon>Bacteria</taxon>
        <taxon>Bacillati</taxon>
        <taxon>Actinomycetota</taxon>
        <taxon>Actinomycetes</taxon>
        <taxon>Micromonosporales</taxon>
        <taxon>Micromonosporaceae</taxon>
        <taxon>Micromonospora</taxon>
    </lineage>
</organism>
<dbReference type="GO" id="GO:0030655">
    <property type="term" value="P:beta-lactam antibiotic catabolic process"/>
    <property type="evidence" value="ECO:0007669"/>
    <property type="project" value="InterPro"/>
</dbReference>
<dbReference type="PANTHER" id="PTHR35333:SF3">
    <property type="entry name" value="BETA-LACTAMASE-TYPE TRANSPEPTIDASE FOLD CONTAINING PROTEIN"/>
    <property type="match status" value="1"/>
</dbReference>
<keyword evidence="2" id="KW-0472">Membrane</keyword>
<dbReference type="Gene3D" id="3.40.710.10">
    <property type="entry name" value="DD-peptidase/beta-lactamase superfamily"/>
    <property type="match status" value="1"/>
</dbReference>
<keyword evidence="2" id="KW-1133">Transmembrane helix</keyword>
<evidence type="ECO:0000313" key="5">
    <source>
        <dbReference type="Proteomes" id="UP000199699"/>
    </source>
</evidence>
<feature type="domain" description="Beta-lactamase class A catalytic" evidence="3">
    <location>
        <begin position="149"/>
        <end position="263"/>
    </location>
</feature>
<dbReference type="OrthoDB" id="3374590at2"/>
<feature type="compositionally biased region" description="Pro residues" evidence="1">
    <location>
        <begin position="69"/>
        <end position="81"/>
    </location>
</feature>
<protein>
    <submittedName>
        <fullName evidence="4">Beta-lactamase enzyme family protein</fullName>
    </submittedName>
</protein>